<dbReference type="Proteomes" id="UP000682134">
    <property type="component" value="Unassembled WGS sequence"/>
</dbReference>
<evidence type="ECO:0000256" key="1">
    <source>
        <dbReference type="SAM" id="Phobius"/>
    </source>
</evidence>
<dbReference type="PANTHER" id="PTHR24273">
    <property type="entry name" value="FI04643P-RELATED"/>
    <property type="match status" value="1"/>
</dbReference>
<dbReference type="InterPro" id="IPR002931">
    <property type="entry name" value="Transglutaminase-like"/>
</dbReference>
<dbReference type="Pfam" id="PF16403">
    <property type="entry name" value="Bact_surface_Ig-like"/>
    <property type="match status" value="2"/>
</dbReference>
<dbReference type="Gene3D" id="2.60.40.10">
    <property type="entry name" value="Immunoglobulins"/>
    <property type="match status" value="2"/>
</dbReference>
<dbReference type="SMART" id="SM00460">
    <property type="entry name" value="TGc"/>
    <property type="match status" value="1"/>
</dbReference>
<gene>
    <name evidence="3" type="ORF">J5Y03_14425</name>
</gene>
<protein>
    <submittedName>
        <fullName evidence="3">Transglutaminase domain-containing protein</fullName>
    </submittedName>
</protein>
<keyword evidence="1" id="KW-1133">Transmembrane helix</keyword>
<name>A0A940NJ93_9BACI</name>
<feature type="domain" description="Transglutaminase-like" evidence="2">
    <location>
        <begin position="259"/>
        <end position="315"/>
    </location>
</feature>
<keyword evidence="1" id="KW-0472">Membrane</keyword>
<proteinExistence type="predicted"/>
<dbReference type="AlphaFoldDB" id="A0A940NJ93"/>
<organism evidence="3 4">
    <name type="scientific">Gottfriedia endophytica</name>
    <dbReference type="NCBI Taxonomy" id="2820819"/>
    <lineage>
        <taxon>Bacteria</taxon>
        <taxon>Bacillati</taxon>
        <taxon>Bacillota</taxon>
        <taxon>Bacilli</taxon>
        <taxon>Bacillales</taxon>
        <taxon>Bacillaceae</taxon>
        <taxon>Gottfriedia</taxon>
    </lineage>
</organism>
<keyword evidence="1" id="KW-0812">Transmembrane</keyword>
<dbReference type="EMBL" id="JAGIYQ010000010">
    <property type="protein sequence ID" value="MBP0726354.1"/>
    <property type="molecule type" value="Genomic_DNA"/>
</dbReference>
<keyword evidence="4" id="KW-1185">Reference proteome</keyword>
<dbReference type="InterPro" id="IPR038765">
    <property type="entry name" value="Papain-like_cys_pep_sf"/>
</dbReference>
<dbReference type="RefSeq" id="WP_209406694.1">
    <property type="nucleotide sequence ID" value="NZ_JAGIYQ010000010.1"/>
</dbReference>
<comment type="caution">
    <text evidence="3">The sequence shown here is derived from an EMBL/GenBank/DDBJ whole genome shotgun (WGS) entry which is preliminary data.</text>
</comment>
<dbReference type="Pfam" id="PF01841">
    <property type="entry name" value="Transglut_core"/>
    <property type="match status" value="1"/>
</dbReference>
<reference evidence="3" key="1">
    <citation type="submission" date="2021-04" db="EMBL/GenBank/DDBJ databases">
        <title>Genome seq and assembly of Bacillus sp.</title>
        <authorList>
            <person name="Chhetri G."/>
        </authorList>
    </citation>
    <scope>NUCLEOTIDE SEQUENCE</scope>
    <source>
        <strain evidence="3">RG28</strain>
    </source>
</reference>
<evidence type="ECO:0000313" key="4">
    <source>
        <dbReference type="Proteomes" id="UP000682134"/>
    </source>
</evidence>
<dbReference type="PANTHER" id="PTHR24273:SF32">
    <property type="entry name" value="HYALIN"/>
    <property type="match status" value="1"/>
</dbReference>
<dbReference type="InterPro" id="IPR032179">
    <property type="entry name" value="Cry22Aa_Ig-like"/>
</dbReference>
<accession>A0A940NJ93</accession>
<dbReference type="SUPFAM" id="SSF54001">
    <property type="entry name" value="Cysteine proteinases"/>
    <property type="match status" value="1"/>
</dbReference>
<feature type="transmembrane region" description="Helical" evidence="1">
    <location>
        <begin position="6"/>
        <end position="26"/>
    </location>
</feature>
<dbReference type="InterPro" id="IPR013783">
    <property type="entry name" value="Ig-like_fold"/>
</dbReference>
<evidence type="ECO:0000313" key="3">
    <source>
        <dbReference type="EMBL" id="MBP0726354.1"/>
    </source>
</evidence>
<sequence>MWSRVGRYIISLVIINNLFFLGNVVLPNTIFYIKMVKGVSAEVTDTEPPIIKGAHDLTVFVGDTVSYGTGITVTDNTDKQVELKIDSSAVNLNKVGHYQVVYSATDLSGNKTSISITIYVKADTEPPKIKGVQDQTVFVGDPISYKKNVTVTDNRDKQVELKIDSSAVNLKKVGDYHVIYSATDLAGNKATVTSTIHVKKVDVKTEVLNKEADKVLAKITKNNMTQIEKAWAIFNWAKKNIAYTGHSDKSDWMAGAMRGFKQGNGDCFNYYATSRILLTRAGIENQTVTRVGGKTLHYWNLVKIGGGWYHFDTTPTKKPYTGFLRTDAEVAARSKIIKGYYNFDKTKHPATPLKPLKQRSAFLK</sequence>
<evidence type="ECO:0000259" key="2">
    <source>
        <dbReference type="SMART" id="SM00460"/>
    </source>
</evidence>